<dbReference type="GeneID" id="94843519"/>
<evidence type="ECO:0008006" key="3">
    <source>
        <dbReference type="Google" id="ProtNLM"/>
    </source>
</evidence>
<accession>A0A1J4JMK6</accession>
<dbReference type="GO" id="GO:0043130">
    <property type="term" value="F:ubiquitin binding"/>
    <property type="evidence" value="ECO:0007669"/>
    <property type="project" value="TreeGrafter"/>
</dbReference>
<dbReference type="PANTHER" id="PTHR23322">
    <property type="entry name" value="FAS-ASSOCIATED PROTEIN"/>
    <property type="match status" value="1"/>
</dbReference>
<name>A0A1J4JMK6_9EUKA</name>
<dbReference type="Proteomes" id="UP000179807">
    <property type="component" value="Unassembled WGS sequence"/>
</dbReference>
<dbReference type="RefSeq" id="XP_068353489.1">
    <property type="nucleotide sequence ID" value="XM_068508815.1"/>
</dbReference>
<dbReference type="VEuPathDB" id="TrichDB:TRFO_32998"/>
<dbReference type="PANTHER" id="PTHR23322:SF93">
    <property type="entry name" value="UBX DOMAIN-CONTAINING PROTEIN 8"/>
    <property type="match status" value="1"/>
</dbReference>
<gene>
    <name evidence="1" type="ORF">TRFO_32998</name>
</gene>
<dbReference type="SUPFAM" id="SSF54236">
    <property type="entry name" value="Ubiquitin-like"/>
    <property type="match status" value="1"/>
</dbReference>
<evidence type="ECO:0000313" key="1">
    <source>
        <dbReference type="EMBL" id="OHT00353.1"/>
    </source>
</evidence>
<comment type="caution">
    <text evidence="1">The sequence shown here is derived from an EMBL/GenBank/DDBJ whole genome shotgun (WGS) entry which is preliminary data.</text>
</comment>
<dbReference type="AlphaFoldDB" id="A0A1J4JMK6"/>
<keyword evidence="2" id="KW-1185">Reference proteome</keyword>
<organism evidence="1 2">
    <name type="scientific">Tritrichomonas foetus</name>
    <dbReference type="NCBI Taxonomy" id="1144522"/>
    <lineage>
        <taxon>Eukaryota</taxon>
        <taxon>Metamonada</taxon>
        <taxon>Parabasalia</taxon>
        <taxon>Tritrichomonadida</taxon>
        <taxon>Tritrichomonadidae</taxon>
        <taxon>Tritrichomonas</taxon>
    </lineage>
</organism>
<proteinExistence type="predicted"/>
<dbReference type="InterPro" id="IPR029071">
    <property type="entry name" value="Ubiquitin-like_domsf"/>
</dbReference>
<evidence type="ECO:0000313" key="2">
    <source>
        <dbReference type="Proteomes" id="UP000179807"/>
    </source>
</evidence>
<dbReference type="EMBL" id="MLAK01000959">
    <property type="protein sequence ID" value="OHT00353.1"/>
    <property type="molecule type" value="Genomic_DNA"/>
</dbReference>
<reference evidence="1" key="1">
    <citation type="submission" date="2016-10" db="EMBL/GenBank/DDBJ databases">
        <authorList>
            <person name="Benchimol M."/>
            <person name="Almeida L.G."/>
            <person name="Vasconcelos A.T."/>
            <person name="Perreira-Neves A."/>
            <person name="Rosa I.A."/>
            <person name="Tasca T."/>
            <person name="Bogo M.R."/>
            <person name="de Souza W."/>
        </authorList>
    </citation>
    <scope>NUCLEOTIDE SEQUENCE [LARGE SCALE GENOMIC DNA]</scope>
    <source>
        <strain evidence="1">K</strain>
    </source>
</reference>
<dbReference type="InterPro" id="IPR050730">
    <property type="entry name" value="UBX_domain-protein"/>
</dbReference>
<sequence length="293" mass="34326">MDFHFTCRRLKFWLDYSYFFFSMNEKGRWARTFMENGYSKKAVIDMDESSLRSLINFFKESGFQPDDEPHPDFVEHAVNDSDVINPQLISGNNPIQNNQIYPVSSQSQINNNSNDNKTVNNKYFAVPDRFRSLNASIRDDQDVEYLMALEEMMKLERLAERQLVEKEKKDRQAASEKRLKMENCRKEKIRIFEEAKLLPEEPKDGKGTQIMVILPGGKRVERAFEESQLGKDVYRWIAAFDELFENEFVPLKFDLVKHLGQPLSMDKTLIEQKLIKKVLLNVLVNEESTSEGE</sequence>
<protein>
    <recommendedName>
        <fullName evidence="3">UBX domain-containing protein</fullName>
    </recommendedName>
</protein>